<dbReference type="AlphaFoldDB" id="A0A221KLD1"/>
<keyword evidence="1" id="KW-0614">Plasmid</keyword>
<evidence type="ECO:0000313" key="1">
    <source>
        <dbReference type="EMBL" id="ASM79880.1"/>
    </source>
</evidence>
<name>A0A221KLD1_KLEPN</name>
<proteinExistence type="predicted"/>
<protein>
    <submittedName>
        <fullName evidence="1">Uncharacterized protein</fullName>
    </submittedName>
</protein>
<accession>A0A221KLD1</accession>
<reference evidence="1" key="2">
    <citation type="submission" date="2017-04" db="EMBL/GenBank/DDBJ databases">
        <authorList>
            <person name="Afonso C.L."/>
            <person name="Miller P.J."/>
            <person name="Scott M.A."/>
            <person name="Spackman E."/>
            <person name="Goraichik I."/>
            <person name="Dimitrov K.M."/>
            <person name="Suarez D.L."/>
            <person name="Swayne D.E."/>
        </authorList>
    </citation>
    <scope>NUCLEOTIDE SEQUENCE</scope>
    <source>
        <strain evidence="1">KP4898</strain>
        <plasmid evidence="1">pIncAC-KP4898</plasmid>
    </source>
</reference>
<sequence>MEFRYPTAAAEVNAAKLKYLTKNLSDPISGKNEFERLTKELGNSIDGYATWHPVLTIPRDRLRPNEDRAGDLFRLYKGLDHVVKFVKGFVSCPYSEEAANSLVEQVRNVPGLDAYRLDKPLYHDNAYPVVVVATEVTLEADGTIRSRDAIAWCVQELVRNARQAEVAETWWNLKSEILGEPHGSRSSLLVNQFTGGHMRKILDALNSSGMYGPVKEWSLEMLSKKKRVLIAETLLRTALKNYDVNHQAFEFELNGEVCQAEVRDTWSDGAELFIQVTIGNSDLVVSGFYYRENDCLESSDPKGKRAIAEKFL</sequence>
<organism evidence="1">
    <name type="scientific">Klebsiella pneumoniae subsp. pneumoniae</name>
    <dbReference type="NCBI Taxonomy" id="72407"/>
    <lineage>
        <taxon>Bacteria</taxon>
        <taxon>Pseudomonadati</taxon>
        <taxon>Pseudomonadota</taxon>
        <taxon>Gammaproteobacteria</taxon>
        <taxon>Enterobacterales</taxon>
        <taxon>Enterobacteriaceae</taxon>
        <taxon>Klebsiella/Raoultella group</taxon>
        <taxon>Klebsiella</taxon>
        <taxon>Klebsiella pneumoniae complex</taxon>
    </lineage>
</organism>
<dbReference type="RefSeq" id="WP_044596315.1">
    <property type="nucleotide sequence ID" value="NZ_CP034084.1"/>
</dbReference>
<geneLocation type="plasmid" evidence="1">
    <name>pIncAC-KP4898</name>
</geneLocation>
<reference evidence="1" key="1">
    <citation type="journal article" date="2017" name="Front. Microbiol.">
        <title>A novel IncA/C1 group conjugative plasmid, encoding VIM-1 metallo-beta-lactamase, mediates the acquisition of carbapenem resistance in ST104 Klebsiella pneumoniae isolates from neonates in the intensive care unit of Monaldi Hospital in Naples.</title>
        <authorList>
            <person name="Esposito E.P."/>
            <person name="Gaiarsa S."/>
            <person name="Del Franco M."/>
            <person name="Crivaro V."/>
            <person name="Bernardo M."/>
            <person name="Cuccurullo S."/>
            <person name="Pennino F."/>
            <person name="Triassi M."/>
            <person name="Marone P."/>
            <person name="Sassera D."/>
            <person name="Zarrilli R."/>
        </authorList>
    </citation>
    <scope>NUCLEOTIDE SEQUENCE</scope>
    <source>
        <strain evidence="1">KP4898</strain>
        <plasmid evidence="1">pIncAC-KP4898</plasmid>
    </source>
</reference>
<dbReference type="EMBL" id="KY882285">
    <property type="protein sequence ID" value="ASM79880.1"/>
    <property type="molecule type" value="Genomic_DNA"/>
</dbReference>